<evidence type="ECO:0000313" key="1">
    <source>
        <dbReference type="EMBL" id="OXU17890.1"/>
    </source>
</evidence>
<keyword evidence="2" id="KW-1185">Reference proteome</keyword>
<reference evidence="1 2" key="1">
    <citation type="journal article" date="2017" name="Curr. Biol.">
        <title>The Evolution of Venom by Co-option of Single-Copy Genes.</title>
        <authorList>
            <person name="Martinson E.O."/>
            <person name="Mrinalini"/>
            <person name="Kelkar Y.D."/>
            <person name="Chang C.H."/>
            <person name="Werren J.H."/>
        </authorList>
    </citation>
    <scope>NUCLEOTIDE SEQUENCE [LARGE SCALE GENOMIC DNA]</scope>
    <source>
        <strain evidence="1 2">Alberta</strain>
        <tissue evidence="1">Whole body</tissue>
    </source>
</reference>
<organism evidence="1 2">
    <name type="scientific">Trichomalopsis sarcophagae</name>
    <dbReference type="NCBI Taxonomy" id="543379"/>
    <lineage>
        <taxon>Eukaryota</taxon>
        <taxon>Metazoa</taxon>
        <taxon>Ecdysozoa</taxon>
        <taxon>Arthropoda</taxon>
        <taxon>Hexapoda</taxon>
        <taxon>Insecta</taxon>
        <taxon>Pterygota</taxon>
        <taxon>Neoptera</taxon>
        <taxon>Endopterygota</taxon>
        <taxon>Hymenoptera</taxon>
        <taxon>Apocrita</taxon>
        <taxon>Proctotrupomorpha</taxon>
        <taxon>Chalcidoidea</taxon>
        <taxon>Pteromalidae</taxon>
        <taxon>Pteromalinae</taxon>
        <taxon>Trichomalopsis</taxon>
    </lineage>
</organism>
<protein>
    <submittedName>
        <fullName evidence="1">Uncharacterized protein</fullName>
    </submittedName>
</protein>
<sequence length="146" mass="16810">MDIKAKFFFVSETCTDSKSTVVKVKRIQLLGQEESFLFPVDKQTSAQHKQLYENSIVKNVVKSLKVRNKFRNVVLTLSEELKNIHLDTEVNVVLYDEYLEEITTVREPNVNREPTIASERKTSSLVNDIVIEKFNAKLFVKLGGME</sequence>
<comment type="caution">
    <text evidence="1">The sequence shown here is derived from an EMBL/GenBank/DDBJ whole genome shotgun (WGS) entry which is preliminary data.</text>
</comment>
<gene>
    <name evidence="1" type="ORF">TSAR_006614</name>
</gene>
<dbReference type="AlphaFoldDB" id="A0A232EHP4"/>
<dbReference type="EMBL" id="NNAY01004445">
    <property type="protein sequence ID" value="OXU17890.1"/>
    <property type="molecule type" value="Genomic_DNA"/>
</dbReference>
<proteinExistence type="predicted"/>
<evidence type="ECO:0000313" key="2">
    <source>
        <dbReference type="Proteomes" id="UP000215335"/>
    </source>
</evidence>
<name>A0A232EHP4_9HYME</name>
<accession>A0A232EHP4</accession>
<dbReference type="Proteomes" id="UP000215335">
    <property type="component" value="Unassembled WGS sequence"/>
</dbReference>
<dbReference type="OrthoDB" id="7634932at2759"/>